<name>A0ABT7S3Z5_9CELL</name>
<evidence type="ECO:0000256" key="2">
    <source>
        <dbReference type="SAM" id="Phobius"/>
    </source>
</evidence>
<dbReference type="EMBL" id="JAUCGR010000001">
    <property type="protein sequence ID" value="MDM7830342.1"/>
    <property type="molecule type" value="Genomic_DNA"/>
</dbReference>
<keyword evidence="5" id="KW-1185">Reference proteome</keyword>
<protein>
    <submittedName>
        <fullName evidence="4">DUF4190 domain-containing protein</fullName>
    </submittedName>
</protein>
<organism evidence="4 5">
    <name type="scientific">Cellulomonas edaphi</name>
    <dbReference type="NCBI Taxonomy" id="3053468"/>
    <lineage>
        <taxon>Bacteria</taxon>
        <taxon>Bacillati</taxon>
        <taxon>Actinomycetota</taxon>
        <taxon>Actinomycetes</taxon>
        <taxon>Micrococcales</taxon>
        <taxon>Cellulomonadaceae</taxon>
        <taxon>Cellulomonas</taxon>
    </lineage>
</organism>
<gene>
    <name evidence="4" type="ORF">QRT05_03275</name>
</gene>
<feature type="domain" description="DUF4190" evidence="3">
    <location>
        <begin position="59"/>
        <end position="113"/>
    </location>
</feature>
<dbReference type="RefSeq" id="WP_289445227.1">
    <property type="nucleotide sequence ID" value="NZ_JAUCGR010000001.1"/>
</dbReference>
<evidence type="ECO:0000256" key="1">
    <source>
        <dbReference type="SAM" id="MobiDB-lite"/>
    </source>
</evidence>
<evidence type="ECO:0000259" key="3">
    <source>
        <dbReference type="Pfam" id="PF13828"/>
    </source>
</evidence>
<evidence type="ECO:0000313" key="5">
    <source>
        <dbReference type="Proteomes" id="UP001321453"/>
    </source>
</evidence>
<reference evidence="4 5" key="1">
    <citation type="submission" date="2023-06" db="EMBL/GenBank/DDBJ databases">
        <title>Cellulomonas sp. MW9 Whole genome sequence.</title>
        <authorList>
            <person name="Park S."/>
        </authorList>
    </citation>
    <scope>NUCLEOTIDE SEQUENCE [LARGE SCALE GENOMIC DNA]</scope>
    <source>
        <strain evidence="4 5">MW9</strain>
    </source>
</reference>
<feature type="compositionally biased region" description="Pro residues" evidence="1">
    <location>
        <begin position="23"/>
        <end position="34"/>
    </location>
</feature>
<dbReference type="Proteomes" id="UP001321453">
    <property type="component" value="Unassembled WGS sequence"/>
</dbReference>
<keyword evidence="2" id="KW-0472">Membrane</keyword>
<feature type="transmembrane region" description="Helical" evidence="2">
    <location>
        <begin position="95"/>
        <end position="122"/>
    </location>
</feature>
<feature type="transmembrane region" description="Helical" evidence="2">
    <location>
        <begin position="60"/>
        <end position="83"/>
    </location>
</feature>
<proteinExistence type="predicted"/>
<keyword evidence="2" id="KW-1133">Transmembrane helix</keyword>
<feature type="region of interest" description="Disordered" evidence="1">
    <location>
        <begin position="1"/>
        <end position="37"/>
    </location>
</feature>
<keyword evidence="2" id="KW-0812">Transmembrane</keyword>
<sequence length="236" mass="24205">MSSPDSGEAGGSWPGQQPAGPGGYPPPPTPPGPVLPAGYPETYYAPGWQEPKPPTDGVSIAALVTGLLALGPVAVVLGLVGLYRTTKRGTRGRGLAIAGIVLGALATVAWLVLVAVVVVTLMQTRPLPADVSSPRSAHVGQLVVGNCLATLPPDGEVDTVQVVPCAHDHAARVSSEYDFPQDAVWPGQPAADARVARACVLTEQERADGATVVTWAPTEDGWTRGDRAGLCLVKTS</sequence>
<evidence type="ECO:0000313" key="4">
    <source>
        <dbReference type="EMBL" id="MDM7830342.1"/>
    </source>
</evidence>
<comment type="caution">
    <text evidence="4">The sequence shown here is derived from an EMBL/GenBank/DDBJ whole genome shotgun (WGS) entry which is preliminary data.</text>
</comment>
<accession>A0ABT7S3Z5</accession>
<dbReference type="InterPro" id="IPR025241">
    <property type="entry name" value="DUF4190"/>
</dbReference>
<dbReference type="Pfam" id="PF13828">
    <property type="entry name" value="DUF4190"/>
    <property type="match status" value="1"/>
</dbReference>